<dbReference type="GO" id="GO:0004420">
    <property type="term" value="F:hydroxymethylglutaryl-CoA reductase (NADPH) activity"/>
    <property type="evidence" value="ECO:0007669"/>
    <property type="project" value="InterPro"/>
</dbReference>
<dbReference type="AlphaFoldDB" id="A0A4S3JR76"/>
<dbReference type="InterPro" id="IPR009023">
    <property type="entry name" value="HMG_CoA_Rdtase_NAD(P)-bd_sf"/>
</dbReference>
<evidence type="ECO:0000313" key="1">
    <source>
        <dbReference type="EMBL" id="THC98273.1"/>
    </source>
</evidence>
<protein>
    <submittedName>
        <fullName evidence="1">Uncharacterized protein</fullName>
    </submittedName>
</protein>
<dbReference type="Proteomes" id="UP000308092">
    <property type="component" value="Unassembled WGS sequence"/>
</dbReference>
<dbReference type="VEuPathDB" id="FungiDB:EYZ11_002275"/>
<comment type="caution">
    <text evidence="1">The sequence shown here is derived from an EMBL/GenBank/DDBJ whole genome shotgun (WGS) entry which is preliminary data.</text>
</comment>
<proteinExistence type="predicted"/>
<keyword evidence="2" id="KW-1185">Reference proteome</keyword>
<organism evidence="1 2">
    <name type="scientific">Aspergillus tanneri</name>
    <dbReference type="NCBI Taxonomy" id="1220188"/>
    <lineage>
        <taxon>Eukaryota</taxon>
        <taxon>Fungi</taxon>
        <taxon>Dikarya</taxon>
        <taxon>Ascomycota</taxon>
        <taxon>Pezizomycotina</taxon>
        <taxon>Eurotiomycetes</taxon>
        <taxon>Eurotiomycetidae</taxon>
        <taxon>Eurotiales</taxon>
        <taxon>Aspergillaceae</taxon>
        <taxon>Aspergillus</taxon>
        <taxon>Aspergillus subgen. Circumdati</taxon>
    </lineage>
</organism>
<name>A0A4S3JR76_9EURO</name>
<sequence>MTSDKKHSWSNVAQTRGVPVLTWGVLTNGVCQSTFDCSSGEIYRASFAIALEARAAAAVANITFAYA</sequence>
<dbReference type="EMBL" id="SOSA01000049">
    <property type="protein sequence ID" value="THC98273.1"/>
    <property type="molecule type" value="Genomic_DNA"/>
</dbReference>
<dbReference type="Gene3D" id="3.30.70.420">
    <property type="entry name" value="Hydroxymethylglutaryl-CoA reductase, class I/II, NAD/NADP-binding domain"/>
    <property type="match status" value="1"/>
</dbReference>
<dbReference type="Gene3D" id="3.90.770.10">
    <property type="entry name" value="3-hydroxy-3-methylglutaryl-coenzyme A Reductase, Chain A, domain 2"/>
    <property type="match status" value="1"/>
</dbReference>
<evidence type="ECO:0000313" key="2">
    <source>
        <dbReference type="Proteomes" id="UP000308092"/>
    </source>
</evidence>
<dbReference type="InterPro" id="IPR023074">
    <property type="entry name" value="HMG_CoA_Rdtase_cat_sf"/>
</dbReference>
<accession>A0A4S3JR76</accession>
<gene>
    <name evidence="1" type="ORF">EYZ11_002275</name>
</gene>
<reference evidence="1 2" key="1">
    <citation type="submission" date="2019-03" db="EMBL/GenBank/DDBJ databases">
        <title>The genome sequence of a newly discovered highly antifungal drug resistant Aspergillus species, Aspergillus tanneri NIH 1004.</title>
        <authorList>
            <person name="Mounaud S."/>
            <person name="Singh I."/>
            <person name="Joardar V."/>
            <person name="Pakala S."/>
            <person name="Pakala S."/>
            <person name="Venepally P."/>
            <person name="Hoover J."/>
            <person name="Nierman W."/>
            <person name="Chung J."/>
            <person name="Losada L."/>
        </authorList>
    </citation>
    <scope>NUCLEOTIDE SEQUENCE [LARGE SCALE GENOMIC DNA]</scope>
    <source>
        <strain evidence="1 2">NIH1004</strain>
    </source>
</reference>